<proteinExistence type="predicted"/>
<organism evidence="1">
    <name type="scientific">Candidatus Kentrum sp. TC</name>
    <dbReference type="NCBI Taxonomy" id="2126339"/>
    <lineage>
        <taxon>Bacteria</taxon>
        <taxon>Pseudomonadati</taxon>
        <taxon>Pseudomonadota</taxon>
        <taxon>Gammaproteobacteria</taxon>
        <taxon>Candidatus Kentrum</taxon>
    </lineage>
</organism>
<sequence length="70" mass="7431">MLRVDTGLFQDMGQGGTLDGTVGGDGQVQYLSGHMFSRSNMASLPTRHYPSCRGTAITALQLAIKTFAVP</sequence>
<accession>A0A451A796</accession>
<protein>
    <submittedName>
        <fullName evidence="1">Uncharacterized protein</fullName>
    </submittedName>
</protein>
<name>A0A451A796_9GAMM</name>
<reference evidence="1" key="1">
    <citation type="submission" date="2019-02" db="EMBL/GenBank/DDBJ databases">
        <authorList>
            <person name="Gruber-Vodicka R. H."/>
            <person name="Seah K. B. B."/>
        </authorList>
    </citation>
    <scope>NUCLEOTIDE SEQUENCE</scope>
    <source>
        <strain evidence="1">BECK_BZ126</strain>
    </source>
</reference>
<evidence type="ECO:0000313" key="1">
    <source>
        <dbReference type="EMBL" id="VFK61907.1"/>
    </source>
</evidence>
<dbReference type="AlphaFoldDB" id="A0A451A796"/>
<dbReference type="EMBL" id="CAADFW010000065">
    <property type="protein sequence ID" value="VFK61907.1"/>
    <property type="molecule type" value="Genomic_DNA"/>
</dbReference>
<gene>
    <name evidence="1" type="ORF">BECKTC1821F_GA0114240_10654</name>
</gene>